<proteinExistence type="predicted"/>
<evidence type="ECO:0000313" key="1">
    <source>
        <dbReference type="EMBL" id="JAC77131.1"/>
    </source>
</evidence>
<dbReference type="AlphaFoldDB" id="A0A061S2Z8"/>
<reference evidence="1" key="1">
    <citation type="submission" date="2014-05" db="EMBL/GenBank/DDBJ databases">
        <title>The transcriptome of the halophilic microalga Tetraselmis sp. GSL018 isolated from the Great Salt Lake, Utah.</title>
        <authorList>
            <person name="Jinkerson R.E."/>
            <person name="D'Adamo S."/>
            <person name="Posewitz M.C."/>
        </authorList>
    </citation>
    <scope>NUCLEOTIDE SEQUENCE</scope>
    <source>
        <strain evidence="1">GSL018</strain>
    </source>
</reference>
<sequence>IQPIPSHFPEDMCYTSQFPVGRVAHPLACLLPLEKEPPLLLAGRASKDALLLPLPEGAKEAGQGEGG</sequence>
<protein>
    <submittedName>
        <fullName evidence="1">Uncharacterized protein</fullName>
    </submittedName>
</protein>
<name>A0A061S2Z8_9CHLO</name>
<feature type="non-terminal residue" evidence="1">
    <location>
        <position position="1"/>
    </location>
</feature>
<accession>A0A061S2Z8</accession>
<dbReference type="EMBL" id="GBEZ01008408">
    <property type="protein sequence ID" value="JAC77131.1"/>
    <property type="molecule type" value="Transcribed_RNA"/>
</dbReference>
<organism evidence="1">
    <name type="scientific">Tetraselmis sp. GSL018</name>
    <dbReference type="NCBI Taxonomy" id="582737"/>
    <lineage>
        <taxon>Eukaryota</taxon>
        <taxon>Viridiplantae</taxon>
        <taxon>Chlorophyta</taxon>
        <taxon>core chlorophytes</taxon>
        <taxon>Chlorodendrophyceae</taxon>
        <taxon>Chlorodendrales</taxon>
        <taxon>Chlorodendraceae</taxon>
        <taxon>Tetraselmis</taxon>
    </lineage>
</organism>
<gene>
    <name evidence="1" type="ORF">TSPGSL018_18460</name>
</gene>